<evidence type="ECO:0000313" key="3">
    <source>
        <dbReference type="Proteomes" id="UP001279734"/>
    </source>
</evidence>
<gene>
    <name evidence="2" type="ORF">Nepgr_023919</name>
</gene>
<feature type="region of interest" description="Disordered" evidence="1">
    <location>
        <begin position="337"/>
        <end position="367"/>
    </location>
</feature>
<reference evidence="2" key="1">
    <citation type="submission" date="2023-05" db="EMBL/GenBank/DDBJ databases">
        <title>Nepenthes gracilis genome sequencing.</title>
        <authorList>
            <person name="Fukushima K."/>
        </authorList>
    </citation>
    <scope>NUCLEOTIDE SEQUENCE</scope>
    <source>
        <strain evidence="2">SING2019-196</strain>
    </source>
</reference>
<feature type="region of interest" description="Disordered" evidence="1">
    <location>
        <begin position="394"/>
        <end position="474"/>
    </location>
</feature>
<dbReference type="Proteomes" id="UP001279734">
    <property type="component" value="Unassembled WGS sequence"/>
</dbReference>
<feature type="region of interest" description="Disordered" evidence="1">
    <location>
        <begin position="1"/>
        <end position="32"/>
    </location>
</feature>
<feature type="compositionally biased region" description="Polar residues" evidence="1">
    <location>
        <begin position="427"/>
        <end position="440"/>
    </location>
</feature>
<accession>A0AAD3T3Q8</accession>
<name>A0AAD3T3Q8_NEPGR</name>
<proteinExistence type="predicted"/>
<feature type="compositionally biased region" description="Polar residues" evidence="1">
    <location>
        <begin position="340"/>
        <end position="360"/>
    </location>
</feature>
<comment type="caution">
    <text evidence="2">The sequence shown here is derived from an EMBL/GenBank/DDBJ whole genome shotgun (WGS) entry which is preliminary data.</text>
</comment>
<evidence type="ECO:0000313" key="2">
    <source>
        <dbReference type="EMBL" id="GMH22076.1"/>
    </source>
</evidence>
<sequence>MRTSAVEPTAELDSSATAPEAAREEPAAAALEAAREGHAAAVGETDEFLNRILDEAAASLAREDAPGPPQAGPGLEARPERPTRRLCEAELPDSVDFDGVPQDAIVALIQCSGILDSEGFGSGLASSGKFPVGSLPDIPGPSDAGGMEAGASRLASSSPPRQCIPCPSSVLPAVSNASAILPAPSGDLQFCLGSQHGAPVIPRNSPAATLPPGADACNHGVTWSSMVQQNTPGGPVICLIQSPTTFGPKVLASPNNPLSLDPASDGPDSNGSDVVVVNTSTLASTAYSPVSQYQLSIPATNAHLSAPFNKGEYGISHSHKAEKRPSKVLNSAKSALLPQHTGTSRTPSAAASTGSNTHSSLPDKVIQRKAPTIPSCFSSASLDRNQSCISTTNQHKDWHLEDQANKKTEDEKENATRTSKPERTKQPSKISDSKSSTARQSLFPPPAMAATTETKPAREPGPPLGFSQKNSPAT</sequence>
<evidence type="ECO:0000256" key="1">
    <source>
        <dbReference type="SAM" id="MobiDB-lite"/>
    </source>
</evidence>
<organism evidence="2 3">
    <name type="scientific">Nepenthes gracilis</name>
    <name type="common">Slender pitcher plant</name>
    <dbReference type="NCBI Taxonomy" id="150966"/>
    <lineage>
        <taxon>Eukaryota</taxon>
        <taxon>Viridiplantae</taxon>
        <taxon>Streptophyta</taxon>
        <taxon>Embryophyta</taxon>
        <taxon>Tracheophyta</taxon>
        <taxon>Spermatophyta</taxon>
        <taxon>Magnoliopsida</taxon>
        <taxon>eudicotyledons</taxon>
        <taxon>Gunneridae</taxon>
        <taxon>Pentapetalae</taxon>
        <taxon>Caryophyllales</taxon>
        <taxon>Nepenthaceae</taxon>
        <taxon>Nepenthes</taxon>
    </lineage>
</organism>
<feature type="compositionally biased region" description="Basic and acidic residues" evidence="1">
    <location>
        <begin position="394"/>
        <end position="425"/>
    </location>
</feature>
<feature type="region of interest" description="Disordered" evidence="1">
    <location>
        <begin position="59"/>
        <end position="81"/>
    </location>
</feature>
<protein>
    <submittedName>
        <fullName evidence="2">Uncharacterized protein</fullName>
    </submittedName>
</protein>
<feature type="region of interest" description="Disordered" evidence="1">
    <location>
        <begin position="135"/>
        <end position="160"/>
    </location>
</feature>
<keyword evidence="3" id="KW-1185">Reference proteome</keyword>
<dbReference type="AlphaFoldDB" id="A0AAD3T3Q8"/>
<dbReference type="EMBL" id="BSYO01000024">
    <property type="protein sequence ID" value="GMH22076.1"/>
    <property type="molecule type" value="Genomic_DNA"/>
</dbReference>